<dbReference type="InterPro" id="IPR001559">
    <property type="entry name" value="Phosphotriesterase"/>
</dbReference>
<dbReference type="EMBL" id="MJIL01000084">
    <property type="protein sequence ID" value="OLQ74309.1"/>
    <property type="molecule type" value="Genomic_DNA"/>
</dbReference>
<dbReference type="RefSeq" id="WP_075765773.1">
    <property type="nucleotide sequence ID" value="NZ_MJIL01000084.1"/>
</dbReference>
<sequence>MLINADGYTYCHEHLHIDLSLQKGDIDCRLDQYELLRDEMHDLIHAGVYNIIEVTNSFMGRNPQFIENLIRDTGINVVLSTGYYIDGFFPTPLYSQSAQTICKEMVREIVVGINGSHLKASVIGEIGSSENRFTDTEQKVFKAAAMAHYETGRPISTHQSMSTMGRHQIELLKGYSVDMEKVTIGHCDLKDNLDDILWLLDQGCFVQFDTIGKNSYYPDTKRVAMLKALSEYGLLERVMLSMDITRRSHLKQNGGLGFCYLIDTFIPMLRNNGISQKEIDAMLKHAPYSLFG</sequence>
<comment type="similarity">
    <text evidence="4">Belongs to the metallo-dependent hydrolases superfamily. Phosphotriesterase family.</text>
</comment>
<keyword evidence="6" id="KW-1185">Reference proteome</keyword>
<dbReference type="AlphaFoldDB" id="A0A1Q9GIM3"/>
<comment type="caution">
    <text evidence="5">The sequence shown here is derived from an EMBL/GenBank/DDBJ whole genome shotgun (WGS) entry which is preliminary data.</text>
</comment>
<name>A0A1Q9GIM3_9GAMM</name>
<organism evidence="5 6">
    <name type="scientific">Photobacterium proteolyticum</name>
    <dbReference type="NCBI Taxonomy" id="1903952"/>
    <lineage>
        <taxon>Bacteria</taxon>
        <taxon>Pseudomonadati</taxon>
        <taxon>Pseudomonadota</taxon>
        <taxon>Gammaproteobacteria</taxon>
        <taxon>Vibrionales</taxon>
        <taxon>Vibrionaceae</taxon>
        <taxon>Photobacterium</taxon>
    </lineage>
</organism>
<evidence type="ECO:0000256" key="1">
    <source>
        <dbReference type="ARBA" id="ARBA00022723"/>
    </source>
</evidence>
<evidence type="ECO:0000256" key="2">
    <source>
        <dbReference type="ARBA" id="ARBA00022801"/>
    </source>
</evidence>
<evidence type="ECO:0000313" key="5">
    <source>
        <dbReference type="EMBL" id="OLQ74309.1"/>
    </source>
</evidence>
<dbReference type="STRING" id="1903952.BIT28_09010"/>
<dbReference type="Pfam" id="PF02126">
    <property type="entry name" value="PTE"/>
    <property type="match status" value="1"/>
</dbReference>
<feature type="binding site" evidence="3">
    <location>
        <position position="14"/>
    </location>
    <ligand>
        <name>a divalent metal cation</name>
        <dbReference type="ChEBI" id="CHEBI:60240"/>
        <label>1</label>
    </ligand>
</feature>
<comment type="caution">
    <text evidence="4">Lacks conserved residue(s) required for the propagation of feature annotation.</text>
</comment>
<dbReference type="Proteomes" id="UP000186905">
    <property type="component" value="Unassembled WGS sequence"/>
</dbReference>
<feature type="binding site" evidence="3">
    <location>
        <position position="158"/>
    </location>
    <ligand>
        <name>a divalent metal cation</name>
        <dbReference type="ChEBI" id="CHEBI:60240"/>
        <label>2</label>
    </ligand>
</feature>
<dbReference type="PIRSF" id="PIRSF016839">
    <property type="entry name" value="PhP"/>
    <property type="match status" value="1"/>
</dbReference>
<dbReference type="PROSITE" id="PS51347">
    <property type="entry name" value="PHOSPHOTRIESTERASE_2"/>
    <property type="match status" value="1"/>
</dbReference>
<gene>
    <name evidence="5" type="ORF">BIT28_09010</name>
</gene>
<dbReference type="OrthoDB" id="9795018at2"/>
<feature type="binding site" evidence="3">
    <location>
        <position position="12"/>
    </location>
    <ligand>
        <name>a divalent metal cation</name>
        <dbReference type="ChEBI" id="CHEBI:60240"/>
        <label>1</label>
    </ligand>
</feature>
<protein>
    <submittedName>
        <fullName evidence="5">Hydrolase</fullName>
    </submittedName>
</protein>
<dbReference type="PANTHER" id="PTHR10819:SF3">
    <property type="entry name" value="PHOSPHOTRIESTERASE-RELATED PROTEIN"/>
    <property type="match status" value="1"/>
</dbReference>
<feature type="binding site" evidence="3">
    <location>
        <position position="125"/>
    </location>
    <ligand>
        <name>a divalent metal cation</name>
        <dbReference type="ChEBI" id="CHEBI:60240"/>
        <label>1</label>
    </ligand>
</feature>
<dbReference type="PANTHER" id="PTHR10819">
    <property type="entry name" value="PHOSPHOTRIESTERASE-RELATED"/>
    <property type="match status" value="1"/>
</dbReference>
<proteinExistence type="inferred from homology"/>
<feature type="binding site" evidence="3">
    <location>
        <position position="243"/>
    </location>
    <ligand>
        <name>a divalent metal cation</name>
        <dbReference type="ChEBI" id="CHEBI:60240"/>
        <label>1</label>
    </ligand>
</feature>
<feature type="binding site" evidence="3">
    <location>
        <position position="125"/>
    </location>
    <ligand>
        <name>a divalent metal cation</name>
        <dbReference type="ChEBI" id="CHEBI:60240"/>
        <label>2</label>
    </ligand>
</feature>
<keyword evidence="1 3" id="KW-0479">Metal-binding</keyword>
<dbReference type="SUPFAM" id="SSF51556">
    <property type="entry name" value="Metallo-dependent hydrolases"/>
    <property type="match status" value="1"/>
</dbReference>
<dbReference type="GO" id="GO:0008270">
    <property type="term" value="F:zinc ion binding"/>
    <property type="evidence" value="ECO:0007669"/>
    <property type="project" value="InterPro"/>
</dbReference>
<evidence type="ECO:0000313" key="6">
    <source>
        <dbReference type="Proteomes" id="UP000186905"/>
    </source>
</evidence>
<dbReference type="GO" id="GO:0016787">
    <property type="term" value="F:hydrolase activity"/>
    <property type="evidence" value="ECO:0007669"/>
    <property type="project" value="UniProtKB-KW"/>
</dbReference>
<dbReference type="Gene3D" id="3.20.20.140">
    <property type="entry name" value="Metal-dependent hydrolases"/>
    <property type="match status" value="1"/>
</dbReference>
<feature type="binding site" evidence="3">
    <location>
        <position position="186"/>
    </location>
    <ligand>
        <name>a divalent metal cation</name>
        <dbReference type="ChEBI" id="CHEBI:60240"/>
        <label>2</label>
    </ligand>
</feature>
<keyword evidence="2 5" id="KW-0378">Hydrolase</keyword>
<evidence type="ECO:0000256" key="4">
    <source>
        <dbReference type="PROSITE-ProRule" id="PRU00679"/>
    </source>
</evidence>
<evidence type="ECO:0000256" key="3">
    <source>
        <dbReference type="PIRSR" id="PIRSR601559-52"/>
    </source>
</evidence>
<accession>A0A1Q9GIM3</accession>
<reference evidence="5 6" key="1">
    <citation type="submission" date="2016-09" db="EMBL/GenBank/DDBJ databases">
        <title>Photobacterium proteolyticum sp. nov. a protease producing bacterium isolated from ocean sediments of Laizhou Bay.</title>
        <authorList>
            <person name="Li Y."/>
        </authorList>
    </citation>
    <scope>NUCLEOTIDE SEQUENCE [LARGE SCALE GENOMIC DNA]</scope>
    <source>
        <strain evidence="5 6">13-12</strain>
    </source>
</reference>
<dbReference type="InterPro" id="IPR032466">
    <property type="entry name" value="Metal_Hydrolase"/>
</dbReference>
<comment type="cofactor">
    <cofactor evidence="3">
        <name>a divalent metal cation</name>
        <dbReference type="ChEBI" id="CHEBI:60240"/>
    </cofactor>
    <text evidence="3">Binds 2 divalent metal cations per subunit.</text>
</comment>